<proteinExistence type="predicted"/>
<comment type="caution">
    <text evidence="1">The sequence shown here is derived from an EMBL/GenBank/DDBJ whole genome shotgun (WGS) entry which is preliminary data.</text>
</comment>
<name>A0ACA9MCZ1_9GLOM</name>
<gene>
    <name evidence="1" type="ORF">SCALOS_LOCUS6100</name>
</gene>
<evidence type="ECO:0000313" key="1">
    <source>
        <dbReference type="EMBL" id="CAG8578192.1"/>
    </source>
</evidence>
<organism evidence="1 2">
    <name type="scientific">Scutellospora calospora</name>
    <dbReference type="NCBI Taxonomy" id="85575"/>
    <lineage>
        <taxon>Eukaryota</taxon>
        <taxon>Fungi</taxon>
        <taxon>Fungi incertae sedis</taxon>
        <taxon>Mucoromycota</taxon>
        <taxon>Glomeromycotina</taxon>
        <taxon>Glomeromycetes</taxon>
        <taxon>Diversisporales</taxon>
        <taxon>Gigasporaceae</taxon>
        <taxon>Scutellospora</taxon>
    </lineage>
</organism>
<dbReference type="Proteomes" id="UP000789860">
    <property type="component" value="Unassembled WGS sequence"/>
</dbReference>
<protein>
    <submittedName>
        <fullName evidence="1">8087_t:CDS:1</fullName>
    </submittedName>
</protein>
<evidence type="ECO:0000313" key="2">
    <source>
        <dbReference type="Proteomes" id="UP000789860"/>
    </source>
</evidence>
<accession>A0ACA9MCZ1</accession>
<keyword evidence="2" id="KW-1185">Reference proteome</keyword>
<dbReference type="EMBL" id="CAJVPM010011056">
    <property type="protein sequence ID" value="CAG8578192.1"/>
    <property type="molecule type" value="Genomic_DNA"/>
</dbReference>
<sequence>FKGFYTKQLIADKIYNLFEKFQIETKVIALTTNNAANMIFATNFLQEKLIFNNFCHYRYIAHILN</sequence>
<reference evidence="1" key="1">
    <citation type="submission" date="2021-06" db="EMBL/GenBank/DDBJ databases">
        <authorList>
            <person name="Kallberg Y."/>
            <person name="Tangrot J."/>
            <person name="Rosling A."/>
        </authorList>
    </citation>
    <scope>NUCLEOTIDE SEQUENCE</scope>
    <source>
        <strain evidence="1">AU212A</strain>
    </source>
</reference>
<feature type="non-terminal residue" evidence="1">
    <location>
        <position position="1"/>
    </location>
</feature>